<accession>X0UTE9</accession>
<dbReference type="GO" id="GO:0005737">
    <property type="term" value="C:cytoplasm"/>
    <property type="evidence" value="ECO:0007669"/>
    <property type="project" value="TreeGrafter"/>
</dbReference>
<evidence type="ECO:0000313" key="2">
    <source>
        <dbReference type="EMBL" id="GAG09129.1"/>
    </source>
</evidence>
<organism evidence="2">
    <name type="scientific">marine sediment metagenome</name>
    <dbReference type="NCBI Taxonomy" id="412755"/>
    <lineage>
        <taxon>unclassified sequences</taxon>
        <taxon>metagenomes</taxon>
        <taxon>ecological metagenomes</taxon>
    </lineage>
</organism>
<dbReference type="PANTHER" id="PTHR10192">
    <property type="entry name" value="MOLYBDOPTERIN BIOSYNTHESIS PROTEIN"/>
    <property type="match status" value="1"/>
</dbReference>
<reference evidence="2" key="1">
    <citation type="journal article" date="2014" name="Front. Microbiol.">
        <title>High frequency of phylogenetically diverse reductive dehalogenase-homologous genes in deep subseafloor sedimentary metagenomes.</title>
        <authorList>
            <person name="Kawai M."/>
            <person name="Futagami T."/>
            <person name="Toyoda A."/>
            <person name="Takaki Y."/>
            <person name="Nishi S."/>
            <person name="Hori S."/>
            <person name="Arai W."/>
            <person name="Tsubouchi T."/>
            <person name="Morono Y."/>
            <person name="Uchiyama I."/>
            <person name="Ito T."/>
            <person name="Fujiyama A."/>
            <person name="Inagaki F."/>
            <person name="Takami H."/>
        </authorList>
    </citation>
    <scope>NUCLEOTIDE SEQUENCE</scope>
    <source>
        <strain evidence="2">Expedition CK06-06</strain>
    </source>
</reference>
<dbReference type="InterPro" id="IPR038987">
    <property type="entry name" value="MoeA-like"/>
</dbReference>
<name>X0UTE9_9ZZZZ</name>
<dbReference type="SUPFAM" id="SSF63882">
    <property type="entry name" value="MoeA N-terminal region -like"/>
    <property type="match status" value="1"/>
</dbReference>
<evidence type="ECO:0000259" key="1">
    <source>
        <dbReference type="Pfam" id="PF03453"/>
    </source>
</evidence>
<dbReference type="InterPro" id="IPR005110">
    <property type="entry name" value="MoeA_linker/N"/>
</dbReference>
<feature type="non-terminal residue" evidence="2">
    <location>
        <position position="82"/>
    </location>
</feature>
<protein>
    <recommendedName>
        <fullName evidence="1">MoeA N-terminal and linker domain-containing protein</fullName>
    </recommendedName>
</protein>
<dbReference type="InterPro" id="IPR036135">
    <property type="entry name" value="MoeA_linker/N_sf"/>
</dbReference>
<feature type="domain" description="MoeA N-terminal and linker" evidence="1">
    <location>
        <begin position="2"/>
        <end position="73"/>
    </location>
</feature>
<sequence>MISVEQALGKILAYVDILEEEEKPILDCLGQVLAEDIYSGIDVPPLDNTAMDGYAVRSRDTRGASRESPRFLSVIGMVAAGS</sequence>
<dbReference type="Gene3D" id="2.170.190.11">
    <property type="entry name" value="Molybdopterin biosynthesis moea protein, domain 3"/>
    <property type="match status" value="1"/>
</dbReference>
<dbReference type="GO" id="GO:0006777">
    <property type="term" value="P:Mo-molybdopterin cofactor biosynthetic process"/>
    <property type="evidence" value="ECO:0007669"/>
    <property type="project" value="TreeGrafter"/>
</dbReference>
<dbReference type="PANTHER" id="PTHR10192:SF5">
    <property type="entry name" value="GEPHYRIN"/>
    <property type="match status" value="1"/>
</dbReference>
<dbReference type="GO" id="GO:0061599">
    <property type="term" value="F:molybdopterin molybdotransferase activity"/>
    <property type="evidence" value="ECO:0007669"/>
    <property type="project" value="TreeGrafter"/>
</dbReference>
<comment type="caution">
    <text evidence="2">The sequence shown here is derived from an EMBL/GenBank/DDBJ whole genome shotgun (WGS) entry which is preliminary data.</text>
</comment>
<gene>
    <name evidence="2" type="ORF">S01H1_44655</name>
</gene>
<dbReference type="Gene3D" id="3.90.105.10">
    <property type="entry name" value="Molybdopterin biosynthesis moea protein, domain 2"/>
    <property type="match status" value="1"/>
</dbReference>
<dbReference type="AlphaFoldDB" id="X0UTE9"/>
<dbReference type="Pfam" id="PF03453">
    <property type="entry name" value="MoeA_N"/>
    <property type="match status" value="1"/>
</dbReference>
<proteinExistence type="predicted"/>
<dbReference type="EMBL" id="BARS01028494">
    <property type="protein sequence ID" value="GAG09129.1"/>
    <property type="molecule type" value="Genomic_DNA"/>
</dbReference>